<keyword evidence="2" id="KW-1185">Reference proteome</keyword>
<protein>
    <submittedName>
        <fullName evidence="1">Uncharacterized protein</fullName>
    </submittedName>
</protein>
<proteinExistence type="predicted"/>
<name>A0A6M4PMZ3_9ACTN</name>
<evidence type="ECO:0000313" key="1">
    <source>
        <dbReference type="EMBL" id="QJS11987.1"/>
    </source>
</evidence>
<accession>A0A6M4PMZ3</accession>
<dbReference type="AlphaFoldDB" id="A0A6M4PMZ3"/>
<gene>
    <name evidence="1" type="ORF">HKX69_22910</name>
</gene>
<dbReference type="Proteomes" id="UP000502641">
    <property type="component" value="Chromosome"/>
</dbReference>
<dbReference type="KEGG" id="sarg:HKX69_22910"/>
<sequence>MPLHLPPGRQRLGLSAPLSSCCHQFATLSSGPAAWHGRSHLSPCGIPLGCPSAGFRRAAAGSKITGSPPFALIGMAHGD</sequence>
<reference evidence="1 2" key="1">
    <citation type="submission" date="2020-05" db="EMBL/GenBank/DDBJ databases">
        <authorList>
            <person name="Li K."/>
        </authorList>
    </citation>
    <scope>NUCLEOTIDE SEQUENCE [LARGE SCALE GENOMIC DNA]</scope>
    <source>
        <strain evidence="2">jing01</strain>
    </source>
</reference>
<dbReference type="EMBL" id="CP053189">
    <property type="protein sequence ID" value="QJS11987.1"/>
    <property type="molecule type" value="Genomic_DNA"/>
</dbReference>
<evidence type="ECO:0000313" key="2">
    <source>
        <dbReference type="Proteomes" id="UP000502641"/>
    </source>
</evidence>
<organism evidence="1 2">
    <name type="scientific">Streptomyces argyrophylli</name>
    <dbReference type="NCBI Taxonomy" id="2726118"/>
    <lineage>
        <taxon>Bacteria</taxon>
        <taxon>Bacillati</taxon>
        <taxon>Actinomycetota</taxon>
        <taxon>Actinomycetes</taxon>
        <taxon>Kitasatosporales</taxon>
        <taxon>Streptomycetaceae</taxon>
        <taxon>Streptomyces</taxon>
    </lineage>
</organism>